<protein>
    <submittedName>
        <fullName evidence="2">Uncharacterized protein</fullName>
    </submittedName>
</protein>
<proteinExistence type="predicted"/>
<reference evidence="2" key="2">
    <citation type="submission" date="2023-11" db="UniProtKB">
        <authorList>
            <consortium name="WormBaseParasite"/>
        </authorList>
    </citation>
    <scope>IDENTIFICATION</scope>
</reference>
<dbReference type="WBParaSite" id="TREG1_25350.1">
    <property type="protein sequence ID" value="TREG1_25350.1"/>
    <property type="gene ID" value="TREG1_25350"/>
</dbReference>
<keyword evidence="1" id="KW-1185">Reference proteome</keyword>
<dbReference type="OrthoDB" id="6287037at2759"/>
<dbReference type="Proteomes" id="UP000050795">
    <property type="component" value="Unassembled WGS sequence"/>
</dbReference>
<dbReference type="AlphaFoldDB" id="A0A183WQQ9"/>
<organism evidence="1 2">
    <name type="scientific">Trichobilharzia regenti</name>
    <name type="common">Nasal bird schistosome</name>
    <dbReference type="NCBI Taxonomy" id="157069"/>
    <lineage>
        <taxon>Eukaryota</taxon>
        <taxon>Metazoa</taxon>
        <taxon>Spiralia</taxon>
        <taxon>Lophotrochozoa</taxon>
        <taxon>Platyhelminthes</taxon>
        <taxon>Trematoda</taxon>
        <taxon>Digenea</taxon>
        <taxon>Strigeidida</taxon>
        <taxon>Schistosomatoidea</taxon>
        <taxon>Schistosomatidae</taxon>
        <taxon>Trichobilharzia</taxon>
    </lineage>
</organism>
<evidence type="ECO:0000313" key="2">
    <source>
        <dbReference type="WBParaSite" id="TREG1_25350.1"/>
    </source>
</evidence>
<sequence length="164" mass="19111">MNPILLITFCFYQQASIIQSLTAFRETQQQEEQLVSSSPMYQNELLSSEGTGDDIPQLLEGNQRQHDEQELHQVNPGKFIREKSSHPLFLLPPSRSFSNNDLHNYPLKPTVYQYVRSCCNREVMRPMGGGHMTGPCCAQLIRFNYFIRLSYKWFKEVMKQTNKT</sequence>
<name>A0A183WQQ9_TRIRE</name>
<reference evidence="1" key="1">
    <citation type="submission" date="2022-06" db="EMBL/GenBank/DDBJ databases">
        <authorList>
            <person name="Berger JAMES D."/>
            <person name="Berger JAMES D."/>
        </authorList>
    </citation>
    <scope>NUCLEOTIDE SEQUENCE [LARGE SCALE GENOMIC DNA]</scope>
</reference>
<evidence type="ECO:0000313" key="1">
    <source>
        <dbReference type="Proteomes" id="UP000050795"/>
    </source>
</evidence>
<accession>A0A183WQQ9</accession>